<dbReference type="SUPFAM" id="SSF51197">
    <property type="entry name" value="Clavaminate synthase-like"/>
    <property type="match status" value="1"/>
</dbReference>
<feature type="region of interest" description="Disordered" evidence="1">
    <location>
        <begin position="37"/>
        <end position="60"/>
    </location>
</feature>
<evidence type="ECO:0000256" key="1">
    <source>
        <dbReference type="SAM" id="MobiDB-lite"/>
    </source>
</evidence>
<dbReference type="GeneID" id="7449995"/>
<reference evidence="3 4" key="1">
    <citation type="journal article" date="2004" name="Science">
        <title>The genome of the diatom Thalassiosira pseudonana: ecology, evolution, and metabolism.</title>
        <authorList>
            <person name="Armbrust E.V."/>
            <person name="Berges J.A."/>
            <person name="Bowler C."/>
            <person name="Green B.R."/>
            <person name="Martinez D."/>
            <person name="Putnam N.H."/>
            <person name="Zhou S."/>
            <person name="Allen A.E."/>
            <person name="Apt K.E."/>
            <person name="Bechner M."/>
            <person name="Brzezinski M.A."/>
            <person name="Chaal B.K."/>
            <person name="Chiovitti A."/>
            <person name="Davis A.K."/>
            <person name="Demarest M.S."/>
            <person name="Detter J.C."/>
            <person name="Glavina T."/>
            <person name="Goodstein D."/>
            <person name="Hadi M.Z."/>
            <person name="Hellsten U."/>
            <person name="Hildebrand M."/>
            <person name="Jenkins B.D."/>
            <person name="Jurka J."/>
            <person name="Kapitonov V.V."/>
            <person name="Kroger N."/>
            <person name="Lau W.W."/>
            <person name="Lane T.W."/>
            <person name="Larimer F.W."/>
            <person name="Lippmeier J.C."/>
            <person name="Lucas S."/>
            <person name="Medina M."/>
            <person name="Montsant A."/>
            <person name="Obornik M."/>
            <person name="Parker M.S."/>
            <person name="Palenik B."/>
            <person name="Pazour G.J."/>
            <person name="Richardson P.M."/>
            <person name="Rynearson T.A."/>
            <person name="Saito M.A."/>
            <person name="Schwartz D.C."/>
            <person name="Thamatrakoln K."/>
            <person name="Valentin K."/>
            <person name="Vardi A."/>
            <person name="Wilkerson F.P."/>
            <person name="Rokhsar D.S."/>
        </authorList>
    </citation>
    <scope>NUCLEOTIDE SEQUENCE [LARGE SCALE GENOMIC DNA]</scope>
    <source>
        <strain evidence="3 4">CCMP1335</strain>
    </source>
</reference>
<feature type="chain" id="PRO_5002874136" description="Fe2OG dioxygenase domain-containing protein" evidence="2">
    <location>
        <begin position="25"/>
        <end position="478"/>
    </location>
</feature>
<dbReference type="HOGENOM" id="CLU_571887_0_0_1"/>
<dbReference type="InterPro" id="IPR027443">
    <property type="entry name" value="IPNS-like_sf"/>
</dbReference>
<keyword evidence="2" id="KW-0732">Signal</keyword>
<evidence type="ECO:0000313" key="3">
    <source>
        <dbReference type="EMBL" id="EED86908.1"/>
    </source>
</evidence>
<name>B8LCJ2_THAPS</name>
<reference evidence="3 4" key="2">
    <citation type="journal article" date="2008" name="Nature">
        <title>The Phaeodactylum genome reveals the evolutionary history of diatom genomes.</title>
        <authorList>
            <person name="Bowler C."/>
            <person name="Allen A.E."/>
            <person name="Badger J.H."/>
            <person name="Grimwood J."/>
            <person name="Jabbari K."/>
            <person name="Kuo A."/>
            <person name="Maheswari U."/>
            <person name="Martens C."/>
            <person name="Maumus F."/>
            <person name="Otillar R.P."/>
            <person name="Rayko E."/>
            <person name="Salamov A."/>
            <person name="Vandepoele K."/>
            <person name="Beszteri B."/>
            <person name="Gruber A."/>
            <person name="Heijde M."/>
            <person name="Katinka M."/>
            <person name="Mock T."/>
            <person name="Valentin K."/>
            <person name="Verret F."/>
            <person name="Berges J.A."/>
            <person name="Brownlee C."/>
            <person name="Cadoret J.P."/>
            <person name="Chiovitti A."/>
            <person name="Choi C.J."/>
            <person name="Coesel S."/>
            <person name="De Martino A."/>
            <person name="Detter J.C."/>
            <person name="Durkin C."/>
            <person name="Falciatore A."/>
            <person name="Fournet J."/>
            <person name="Haruta M."/>
            <person name="Huysman M.J."/>
            <person name="Jenkins B.D."/>
            <person name="Jiroutova K."/>
            <person name="Jorgensen R.E."/>
            <person name="Joubert Y."/>
            <person name="Kaplan A."/>
            <person name="Kroger N."/>
            <person name="Kroth P.G."/>
            <person name="La Roche J."/>
            <person name="Lindquist E."/>
            <person name="Lommer M."/>
            <person name="Martin-Jezequel V."/>
            <person name="Lopez P.J."/>
            <person name="Lucas S."/>
            <person name="Mangogna M."/>
            <person name="McGinnis K."/>
            <person name="Medlin L.K."/>
            <person name="Montsant A."/>
            <person name="Oudot-Le Secq M.P."/>
            <person name="Napoli C."/>
            <person name="Obornik M."/>
            <person name="Parker M.S."/>
            <person name="Petit J.L."/>
            <person name="Porcel B.M."/>
            <person name="Poulsen N."/>
            <person name="Robison M."/>
            <person name="Rychlewski L."/>
            <person name="Rynearson T.A."/>
            <person name="Schmutz J."/>
            <person name="Shapiro H."/>
            <person name="Siaut M."/>
            <person name="Stanley M."/>
            <person name="Sussman M.R."/>
            <person name="Taylor A.R."/>
            <person name="Vardi A."/>
            <person name="von Dassow P."/>
            <person name="Vyverman W."/>
            <person name="Willis A."/>
            <person name="Wyrwicz L.S."/>
            <person name="Rokhsar D.S."/>
            <person name="Weissenbach J."/>
            <person name="Armbrust E.V."/>
            <person name="Green B.R."/>
            <person name="Van de Peer Y."/>
            <person name="Grigoriev I.V."/>
        </authorList>
    </citation>
    <scope>NUCLEOTIDE SEQUENCE [LARGE SCALE GENOMIC DNA]</scope>
    <source>
        <strain evidence="3 4">CCMP1335</strain>
    </source>
</reference>
<evidence type="ECO:0000313" key="4">
    <source>
        <dbReference type="Proteomes" id="UP000001449"/>
    </source>
</evidence>
<dbReference type="PaxDb" id="35128-Thaps10400"/>
<sequence length="478" mass="51856">MTVFTTSLSLLVLSAFNLPLHGSAFSAISVDNIPIPSSSASAPSSSTEVPINTNSDKDRPLLRQFGRGIKQRVHDSTKGVHRFGMLDAYTSGETIPSLDMQCTDTEEYNDYINTANNFEVSSRSEIREAFRESSAPIKTVVGMNGVQSQQPSSHSPHGRSSGSGCSIVRLTGEDATSIRGLVDYANKFFERVDNINCEYGDAVKDVGVFRIANNVYAGFDENVNGEDKMQFLDTRIFPSVDDSTENDVLVPMEVGNLVGEESLNNAHRVLGMDSSAEKLIDDGTHVNQHSHLNEPQPDSMASDNVSNSYHRLVRYLKPKENNGGDAAFQAHVDSSFLTLIPMPELPGLEVWCPSKSGEGYGEEEGGGERTQSIGEWVRPIMPFEGLESSKSCNIGNTKESGDCAYVIVMAGEFLQLASDGVIPPKPPLSAGTFDNIKYKPRVSAPLFLRPRRGKEALLNVGTDLQQSTLASAFNVASN</sequence>
<dbReference type="AlphaFoldDB" id="B8LCJ2"/>
<dbReference type="Proteomes" id="UP000001449">
    <property type="component" value="Chromosome 16"/>
</dbReference>
<evidence type="ECO:0000256" key="2">
    <source>
        <dbReference type="SAM" id="SignalP"/>
    </source>
</evidence>
<feature type="region of interest" description="Disordered" evidence="1">
    <location>
        <begin position="144"/>
        <end position="166"/>
    </location>
</feature>
<proteinExistence type="predicted"/>
<feature type="signal peptide" evidence="2">
    <location>
        <begin position="1"/>
        <end position="24"/>
    </location>
</feature>
<feature type="compositionally biased region" description="Low complexity" evidence="1">
    <location>
        <begin position="37"/>
        <end position="46"/>
    </location>
</feature>
<dbReference type="RefSeq" id="XP_002296707.1">
    <property type="nucleotide sequence ID" value="XM_002296671.1"/>
</dbReference>
<feature type="non-terminal residue" evidence="3">
    <location>
        <position position="478"/>
    </location>
</feature>
<gene>
    <name evidence="3" type="ORF">THAPSDRAFT_10400</name>
</gene>
<evidence type="ECO:0008006" key="5">
    <source>
        <dbReference type="Google" id="ProtNLM"/>
    </source>
</evidence>
<dbReference type="EMBL" id="DS999417">
    <property type="protein sequence ID" value="EED86908.1"/>
    <property type="molecule type" value="Genomic_DNA"/>
</dbReference>
<dbReference type="Gene3D" id="2.60.120.330">
    <property type="entry name" value="B-lactam Antibiotic, Isopenicillin N Synthase, Chain"/>
    <property type="match status" value="1"/>
</dbReference>
<dbReference type="KEGG" id="tps:THAPSDRAFT_10400"/>
<feature type="compositionally biased region" description="Low complexity" evidence="1">
    <location>
        <begin position="147"/>
        <end position="166"/>
    </location>
</feature>
<dbReference type="eggNOG" id="ENOG502T3GB">
    <property type="taxonomic scope" value="Eukaryota"/>
</dbReference>
<accession>B8LCJ2</accession>
<dbReference type="OMA" id="DNINCEY"/>
<keyword evidence="4" id="KW-1185">Reference proteome</keyword>
<protein>
    <recommendedName>
        <fullName evidence="5">Fe2OG dioxygenase domain-containing protein</fullName>
    </recommendedName>
</protein>
<dbReference type="InParanoid" id="B8LCJ2"/>
<organism evidence="3 4">
    <name type="scientific">Thalassiosira pseudonana</name>
    <name type="common">Marine diatom</name>
    <name type="synonym">Cyclotella nana</name>
    <dbReference type="NCBI Taxonomy" id="35128"/>
    <lineage>
        <taxon>Eukaryota</taxon>
        <taxon>Sar</taxon>
        <taxon>Stramenopiles</taxon>
        <taxon>Ochrophyta</taxon>
        <taxon>Bacillariophyta</taxon>
        <taxon>Coscinodiscophyceae</taxon>
        <taxon>Thalassiosirophycidae</taxon>
        <taxon>Thalassiosirales</taxon>
        <taxon>Thalassiosiraceae</taxon>
        <taxon>Thalassiosira</taxon>
    </lineage>
</organism>